<keyword evidence="4 6" id="KW-1133">Transmembrane helix</keyword>
<reference evidence="8 9" key="1">
    <citation type="submission" date="2008-06" db="EMBL/GenBank/DDBJ databases">
        <title>Complete sequence of Pelodictyon phaeoclathratiforme BU-1.</title>
        <authorList>
            <consortium name="US DOE Joint Genome Institute"/>
            <person name="Lucas S."/>
            <person name="Copeland A."/>
            <person name="Lapidus A."/>
            <person name="Glavina del Rio T."/>
            <person name="Dalin E."/>
            <person name="Tice H."/>
            <person name="Bruce D."/>
            <person name="Goodwin L."/>
            <person name="Pitluck S."/>
            <person name="Schmutz J."/>
            <person name="Larimer F."/>
            <person name="Land M."/>
            <person name="Hauser L."/>
            <person name="Kyrpides N."/>
            <person name="Mikhailova N."/>
            <person name="Liu Z."/>
            <person name="Li T."/>
            <person name="Zhao F."/>
            <person name="Overmann J."/>
            <person name="Bryant D.A."/>
            <person name="Richardson P."/>
        </authorList>
    </citation>
    <scope>NUCLEOTIDE SEQUENCE [LARGE SCALE GENOMIC DNA]</scope>
    <source>
        <strain evidence="9">DSM 5477 / BU-1</strain>
    </source>
</reference>
<dbReference type="eggNOG" id="COG2064">
    <property type="taxonomic scope" value="Bacteria"/>
</dbReference>
<dbReference type="Proteomes" id="UP000002724">
    <property type="component" value="Chromosome"/>
</dbReference>
<dbReference type="AlphaFoldDB" id="B4SEK4"/>
<evidence type="ECO:0000259" key="7">
    <source>
        <dbReference type="Pfam" id="PF00482"/>
    </source>
</evidence>
<evidence type="ECO:0000256" key="1">
    <source>
        <dbReference type="ARBA" id="ARBA00004651"/>
    </source>
</evidence>
<dbReference type="KEGG" id="pph:Ppha_0806"/>
<keyword evidence="3 6" id="KW-0812">Transmembrane</keyword>
<keyword evidence="9" id="KW-1185">Reference proteome</keyword>
<sequence precursor="true">MQVTLQILTIVLSGAAVASLVFALLNWLVDNNALKKRLTKIIRQSRAPAATSLSKTANTGKVATVINILSKLSLPEEGWQSSGVQIKFLQAGIRNKNAPQNFFAVKTLFTLVLPVVLALFLHFTQPLMPLARVMILVLFTAAAGYYLPEMLLRFITQNRIERMRNSLPDMLDLMVVCTESGMGIDAAIARISREMVRTNPDLAEEFYLSTLEMRAGANRIDALRNLALRSRLDDLQNLVSVLVQADRFGTSLVDSLRVHSDMMRTCRTQRAEELAAKIPVKMTLPLVLFIFPVLMLVLLGPAIIQVIQIFSQKPLP</sequence>
<evidence type="ECO:0000256" key="3">
    <source>
        <dbReference type="ARBA" id="ARBA00022692"/>
    </source>
</evidence>
<evidence type="ECO:0000256" key="4">
    <source>
        <dbReference type="ARBA" id="ARBA00022989"/>
    </source>
</evidence>
<evidence type="ECO:0000256" key="5">
    <source>
        <dbReference type="ARBA" id="ARBA00023136"/>
    </source>
</evidence>
<keyword evidence="2" id="KW-1003">Cell membrane</keyword>
<organism evidence="8 9">
    <name type="scientific">Pelodictyon phaeoclathratiforme (strain DSM 5477 / BU-1)</name>
    <dbReference type="NCBI Taxonomy" id="324925"/>
    <lineage>
        <taxon>Bacteria</taxon>
        <taxon>Pseudomonadati</taxon>
        <taxon>Chlorobiota</taxon>
        <taxon>Chlorobiia</taxon>
        <taxon>Chlorobiales</taxon>
        <taxon>Chlorobiaceae</taxon>
        <taxon>Chlorobium/Pelodictyon group</taxon>
        <taxon>Pelodictyon</taxon>
    </lineage>
</organism>
<feature type="transmembrane region" description="Helical" evidence="6">
    <location>
        <begin position="129"/>
        <end position="147"/>
    </location>
</feature>
<gene>
    <name evidence="8" type="ordered locus">Ppha_0806</name>
</gene>
<dbReference type="PANTHER" id="PTHR35007">
    <property type="entry name" value="INTEGRAL MEMBRANE PROTEIN-RELATED"/>
    <property type="match status" value="1"/>
</dbReference>
<dbReference type="EMBL" id="CP001110">
    <property type="protein sequence ID" value="ACF43096.1"/>
    <property type="molecule type" value="Genomic_DNA"/>
</dbReference>
<dbReference type="Pfam" id="PF00482">
    <property type="entry name" value="T2SSF"/>
    <property type="match status" value="1"/>
</dbReference>
<evidence type="ECO:0000313" key="9">
    <source>
        <dbReference type="Proteomes" id="UP000002724"/>
    </source>
</evidence>
<accession>B4SEK4</accession>
<dbReference type="InterPro" id="IPR018076">
    <property type="entry name" value="T2SS_GspF_dom"/>
</dbReference>
<evidence type="ECO:0000256" key="6">
    <source>
        <dbReference type="SAM" id="Phobius"/>
    </source>
</evidence>
<feature type="transmembrane region" description="Helical" evidence="6">
    <location>
        <begin position="6"/>
        <end position="29"/>
    </location>
</feature>
<evidence type="ECO:0000313" key="8">
    <source>
        <dbReference type="EMBL" id="ACF43096.1"/>
    </source>
</evidence>
<dbReference type="STRING" id="324925.Ppha_0806"/>
<protein>
    <submittedName>
        <fullName evidence="8">Type II secretion system protein</fullName>
    </submittedName>
</protein>
<dbReference type="GO" id="GO:0005886">
    <property type="term" value="C:plasma membrane"/>
    <property type="evidence" value="ECO:0007669"/>
    <property type="project" value="UniProtKB-SubCell"/>
</dbReference>
<proteinExistence type="predicted"/>
<feature type="transmembrane region" description="Helical" evidence="6">
    <location>
        <begin position="286"/>
        <end position="310"/>
    </location>
</feature>
<dbReference type="PANTHER" id="PTHR35007:SF2">
    <property type="entry name" value="PILUS ASSEMBLE PROTEIN"/>
    <property type="match status" value="1"/>
</dbReference>
<dbReference type="OrthoDB" id="9810662at2"/>
<feature type="domain" description="Type II secretion system protein GspF" evidence="7">
    <location>
        <begin position="171"/>
        <end position="299"/>
    </location>
</feature>
<feature type="transmembrane region" description="Helical" evidence="6">
    <location>
        <begin position="103"/>
        <end position="123"/>
    </location>
</feature>
<keyword evidence="5 6" id="KW-0472">Membrane</keyword>
<dbReference type="RefSeq" id="WP_012507591.1">
    <property type="nucleotide sequence ID" value="NC_011060.1"/>
</dbReference>
<name>B4SEK4_PELPB</name>
<dbReference type="HOGENOM" id="CLU_056917_0_1_10"/>
<evidence type="ECO:0000256" key="2">
    <source>
        <dbReference type="ARBA" id="ARBA00022475"/>
    </source>
</evidence>
<comment type="subcellular location">
    <subcellularLocation>
        <location evidence="1">Cell membrane</location>
        <topology evidence="1">Multi-pass membrane protein</topology>
    </subcellularLocation>
</comment>